<dbReference type="Proteomes" id="UP000070371">
    <property type="component" value="Chromosome"/>
</dbReference>
<accession>A0A126UX60</accession>
<dbReference type="EMBL" id="CP014327">
    <property type="protein sequence ID" value="AML50672.1"/>
    <property type="molecule type" value="Genomic_DNA"/>
</dbReference>
<dbReference type="AlphaFoldDB" id="A0A126UX60"/>
<organism evidence="1 2">
    <name type="scientific">Falsihalocynthiibacter arcticus</name>
    <dbReference type="NCBI Taxonomy" id="1579316"/>
    <lineage>
        <taxon>Bacteria</taxon>
        <taxon>Pseudomonadati</taxon>
        <taxon>Pseudomonadota</taxon>
        <taxon>Alphaproteobacteria</taxon>
        <taxon>Rhodobacterales</taxon>
        <taxon>Roseobacteraceae</taxon>
        <taxon>Falsihalocynthiibacter</taxon>
    </lineage>
</organism>
<keyword evidence="2" id="KW-1185">Reference proteome</keyword>
<dbReference type="KEGG" id="hat:RC74_04690"/>
<name>A0A126UX60_9RHOB</name>
<proteinExistence type="predicted"/>
<protein>
    <submittedName>
        <fullName evidence="1">Uncharacterized protein</fullName>
    </submittedName>
</protein>
<gene>
    <name evidence="1" type="ORF">RC74_04690</name>
</gene>
<sequence length="64" mass="7132">MTNVSLQEKARLGRTVALARLKSERARQKSLAMFCTIRDTSGTPEHFLPTYDKPVLLDASRLAA</sequence>
<dbReference type="RefSeq" id="WP_039002401.1">
    <property type="nucleotide sequence ID" value="NZ_CP014327.1"/>
</dbReference>
<evidence type="ECO:0000313" key="2">
    <source>
        <dbReference type="Proteomes" id="UP000070371"/>
    </source>
</evidence>
<reference evidence="1 2" key="1">
    <citation type="submission" date="2016-02" db="EMBL/GenBank/DDBJ databases">
        <title>Complete genome sequence of Halocynthiibacter arcticus PAMC 20958t from arctic marine sediment.</title>
        <authorList>
            <person name="Lee Y.M."/>
            <person name="Baek K."/>
            <person name="Lee H.K."/>
            <person name="Shin S.C."/>
        </authorList>
    </citation>
    <scope>NUCLEOTIDE SEQUENCE [LARGE SCALE GENOMIC DNA]</scope>
    <source>
        <strain evidence="1">PAMC 20958</strain>
    </source>
</reference>
<evidence type="ECO:0000313" key="1">
    <source>
        <dbReference type="EMBL" id="AML50672.1"/>
    </source>
</evidence>